<comment type="function">
    <text evidence="6">Catalyzes the phosphorylation of the position 2 hydroxy group of 4-diphosphocytidyl-2C-methyl-D-erythritol.</text>
</comment>
<dbReference type="InterPro" id="IPR006204">
    <property type="entry name" value="GHMP_kinase_N_dom"/>
</dbReference>
<comment type="caution">
    <text evidence="6">Lacks conserved residue(s) required for the propagation of feature annotation.</text>
</comment>
<dbReference type="Pfam" id="PF00288">
    <property type="entry name" value="GHMP_kinases_N"/>
    <property type="match status" value="1"/>
</dbReference>
<dbReference type="InterPro" id="IPR036554">
    <property type="entry name" value="GHMP_kinase_C_sf"/>
</dbReference>
<dbReference type="InterPro" id="IPR004424">
    <property type="entry name" value="IspE"/>
</dbReference>
<dbReference type="HAMAP" id="MF_00061">
    <property type="entry name" value="IspE"/>
    <property type="match status" value="1"/>
</dbReference>
<evidence type="ECO:0000259" key="7">
    <source>
        <dbReference type="Pfam" id="PF00288"/>
    </source>
</evidence>
<dbReference type="Proteomes" id="UP001589788">
    <property type="component" value="Unassembled WGS sequence"/>
</dbReference>
<evidence type="ECO:0000256" key="3">
    <source>
        <dbReference type="ARBA" id="ARBA00022741"/>
    </source>
</evidence>
<sequence>MSLRVTGRRPDGYHLLDAEMVSLDLGDELLLAPGDGLVVEDEVIGGLGLGPIDPGPDNLVARALRSVDRRARAVLRKRIPAGAGLGGGSADAAAVLRWAGVRDVAVAARLGADVPFCLRGGRARVTGVGEQVEPLPLQPRTFLLLLPPLGVSTVACYRRWDELGGPEGPAGNDLEPAALSLEPRLAAWRDLLGELSGQQPRLAGSGSTWFAELPDETSAQHLVAEGNRVVTGPDGQPGLLVIARAADPEGRPVRAAVDPAG</sequence>
<evidence type="ECO:0000313" key="8">
    <source>
        <dbReference type="EMBL" id="MFC0081500.1"/>
    </source>
</evidence>
<dbReference type="SUPFAM" id="SSF55060">
    <property type="entry name" value="GHMP Kinase, C-terminal domain"/>
    <property type="match status" value="1"/>
</dbReference>
<feature type="binding site" evidence="6">
    <location>
        <begin position="80"/>
        <end position="90"/>
    </location>
    <ligand>
        <name>ATP</name>
        <dbReference type="ChEBI" id="CHEBI:30616"/>
    </ligand>
</feature>
<evidence type="ECO:0000256" key="6">
    <source>
        <dbReference type="HAMAP-Rule" id="MF_00061"/>
    </source>
</evidence>
<evidence type="ECO:0000256" key="1">
    <source>
        <dbReference type="ARBA" id="ARBA00017473"/>
    </source>
</evidence>
<dbReference type="GO" id="GO:0050515">
    <property type="term" value="F:4-(cytidine 5'-diphospho)-2-C-methyl-D-erythritol kinase activity"/>
    <property type="evidence" value="ECO:0007669"/>
    <property type="project" value="UniProtKB-EC"/>
</dbReference>
<accession>A0ABV6C1C8</accession>
<comment type="similarity">
    <text evidence="6">Belongs to the GHMP kinase family. IspE subfamily.</text>
</comment>
<dbReference type="RefSeq" id="WP_377788751.1">
    <property type="nucleotide sequence ID" value="NZ_JBHLYQ010000034.1"/>
</dbReference>
<dbReference type="EMBL" id="JBHLYQ010000034">
    <property type="protein sequence ID" value="MFC0081500.1"/>
    <property type="molecule type" value="Genomic_DNA"/>
</dbReference>
<feature type="domain" description="GHMP kinase N-terminal" evidence="7">
    <location>
        <begin position="58"/>
        <end position="99"/>
    </location>
</feature>
<evidence type="ECO:0000313" key="9">
    <source>
        <dbReference type="Proteomes" id="UP001589788"/>
    </source>
</evidence>
<feature type="active site" evidence="6">
    <location>
        <position position="113"/>
    </location>
</feature>
<keyword evidence="3 6" id="KW-0547">Nucleotide-binding</keyword>
<protein>
    <recommendedName>
        <fullName evidence="1 6">4-diphosphocytidyl-2-C-methyl-D-erythritol kinase</fullName>
        <shortName evidence="6">CMK</shortName>
        <ecNumber evidence="6">2.7.1.148</ecNumber>
    </recommendedName>
    <alternativeName>
        <fullName evidence="6">4-(cytidine-5'-diphospho)-2-C-methyl-D-erythritol kinase</fullName>
    </alternativeName>
</protein>
<keyword evidence="6" id="KW-0414">Isoprene biosynthesis</keyword>
<dbReference type="PANTHER" id="PTHR43527:SF2">
    <property type="entry name" value="4-DIPHOSPHOCYTIDYL-2-C-METHYL-D-ERYTHRITOL KINASE, CHLOROPLASTIC"/>
    <property type="match status" value="1"/>
</dbReference>
<keyword evidence="9" id="KW-1185">Reference proteome</keyword>
<comment type="caution">
    <text evidence="8">The sequence shown here is derived from an EMBL/GenBank/DDBJ whole genome shotgun (WGS) entry which is preliminary data.</text>
</comment>
<keyword evidence="4 6" id="KW-0418">Kinase</keyword>
<keyword evidence="5 6" id="KW-0067">ATP-binding</keyword>
<evidence type="ECO:0000256" key="4">
    <source>
        <dbReference type="ARBA" id="ARBA00022777"/>
    </source>
</evidence>
<dbReference type="PANTHER" id="PTHR43527">
    <property type="entry name" value="4-DIPHOSPHOCYTIDYL-2-C-METHYL-D-ERYTHRITOL KINASE, CHLOROPLASTIC"/>
    <property type="match status" value="1"/>
</dbReference>
<comment type="catalytic activity">
    <reaction evidence="6">
        <text>4-CDP-2-C-methyl-D-erythritol + ATP = 4-CDP-2-C-methyl-D-erythritol 2-phosphate + ADP + H(+)</text>
        <dbReference type="Rhea" id="RHEA:18437"/>
        <dbReference type="ChEBI" id="CHEBI:15378"/>
        <dbReference type="ChEBI" id="CHEBI:30616"/>
        <dbReference type="ChEBI" id="CHEBI:57823"/>
        <dbReference type="ChEBI" id="CHEBI:57919"/>
        <dbReference type="ChEBI" id="CHEBI:456216"/>
        <dbReference type="EC" id="2.7.1.148"/>
    </reaction>
</comment>
<organism evidence="8 9">
    <name type="scientific">Aciditerrimonas ferrireducens</name>
    <dbReference type="NCBI Taxonomy" id="667306"/>
    <lineage>
        <taxon>Bacteria</taxon>
        <taxon>Bacillati</taxon>
        <taxon>Actinomycetota</taxon>
        <taxon>Acidimicrobiia</taxon>
        <taxon>Acidimicrobiales</taxon>
        <taxon>Acidimicrobiaceae</taxon>
        <taxon>Aciditerrimonas</taxon>
    </lineage>
</organism>
<proteinExistence type="inferred from homology"/>
<dbReference type="Gene3D" id="3.30.230.10">
    <property type="match status" value="1"/>
</dbReference>
<dbReference type="InterPro" id="IPR020568">
    <property type="entry name" value="Ribosomal_Su5_D2-typ_SF"/>
</dbReference>
<dbReference type="SUPFAM" id="SSF54211">
    <property type="entry name" value="Ribosomal protein S5 domain 2-like"/>
    <property type="match status" value="1"/>
</dbReference>
<evidence type="ECO:0000256" key="5">
    <source>
        <dbReference type="ARBA" id="ARBA00022840"/>
    </source>
</evidence>
<dbReference type="InterPro" id="IPR014721">
    <property type="entry name" value="Ribsml_uS5_D2-typ_fold_subgr"/>
</dbReference>
<comment type="pathway">
    <text evidence="6">Isoprenoid biosynthesis; isopentenyl diphosphate biosynthesis via DXP pathway; isopentenyl diphosphate from 1-deoxy-D-xylulose 5-phosphate: step 3/6.</text>
</comment>
<dbReference type="EC" id="2.7.1.148" evidence="6"/>
<dbReference type="Gene3D" id="3.30.70.890">
    <property type="entry name" value="GHMP kinase, C-terminal domain"/>
    <property type="match status" value="1"/>
</dbReference>
<gene>
    <name evidence="6" type="primary">ispE</name>
    <name evidence="8" type="ORF">ACFFRE_04965</name>
</gene>
<reference evidence="8 9" key="1">
    <citation type="submission" date="2024-09" db="EMBL/GenBank/DDBJ databases">
        <authorList>
            <person name="Sun Q."/>
            <person name="Mori K."/>
        </authorList>
    </citation>
    <scope>NUCLEOTIDE SEQUENCE [LARGE SCALE GENOMIC DNA]</scope>
    <source>
        <strain evidence="8 9">JCM 15389</strain>
    </source>
</reference>
<evidence type="ECO:0000256" key="2">
    <source>
        <dbReference type="ARBA" id="ARBA00022679"/>
    </source>
</evidence>
<keyword evidence="2 6" id="KW-0808">Transferase</keyword>
<name>A0ABV6C1C8_9ACTN</name>